<evidence type="ECO:0000256" key="1">
    <source>
        <dbReference type="SAM" id="MobiDB-lite"/>
    </source>
</evidence>
<sequence>MEALLSGASPEETSHRGGTNGATMRIAPVGITTPPDPTRIVGRVAMTCRVTHNTGEAILGLCNPTHPVGCSNNIGSVIPGYPVS</sequence>
<dbReference type="SUPFAM" id="SSF101478">
    <property type="entry name" value="ADP-ribosylglycohydrolase"/>
    <property type="match status" value="1"/>
</dbReference>
<dbReference type="KEGG" id="plia:E4191_16925"/>
<protein>
    <submittedName>
        <fullName evidence="2">Uncharacterized protein</fullName>
    </submittedName>
</protein>
<name>A0A4Y5SQR8_9RHOB</name>
<gene>
    <name evidence="2" type="ORF">E4191_16925</name>
</gene>
<dbReference type="Pfam" id="PF03747">
    <property type="entry name" value="ADP_ribosyl_GH"/>
    <property type="match status" value="1"/>
</dbReference>
<evidence type="ECO:0000313" key="2">
    <source>
        <dbReference type="EMBL" id="QDA35840.1"/>
    </source>
</evidence>
<dbReference type="InterPro" id="IPR005502">
    <property type="entry name" value="Ribosyl_crysJ1"/>
</dbReference>
<dbReference type="InterPro" id="IPR036705">
    <property type="entry name" value="Ribosyl_crysJ1_sf"/>
</dbReference>
<organism evidence="2 3">
    <name type="scientific">Paracoccus liaowanqingii</name>
    <dbReference type="NCBI Taxonomy" id="2560053"/>
    <lineage>
        <taxon>Bacteria</taxon>
        <taxon>Pseudomonadati</taxon>
        <taxon>Pseudomonadota</taxon>
        <taxon>Alphaproteobacteria</taxon>
        <taxon>Rhodobacterales</taxon>
        <taxon>Paracoccaceae</taxon>
        <taxon>Paracoccus</taxon>
    </lineage>
</organism>
<dbReference type="Proteomes" id="UP000296374">
    <property type="component" value="Plasmid unnamed6"/>
</dbReference>
<dbReference type="EMBL" id="CP040760">
    <property type="protein sequence ID" value="QDA35840.1"/>
    <property type="molecule type" value="Genomic_DNA"/>
</dbReference>
<accession>A0A4Y5SQR8</accession>
<feature type="region of interest" description="Disordered" evidence="1">
    <location>
        <begin position="1"/>
        <end position="38"/>
    </location>
</feature>
<reference evidence="3" key="1">
    <citation type="submission" date="2019-05" db="EMBL/GenBank/DDBJ databases">
        <title>Tamlana fucoidanivorans sp. nov., isolated from the surface of algae collected from Fujian province in China.</title>
        <authorList>
            <person name="Li J."/>
        </authorList>
    </citation>
    <scope>NUCLEOTIDE SEQUENCE [LARGE SCALE GENOMIC DNA]</scope>
    <source>
        <strain evidence="3">2251</strain>
        <plasmid evidence="3">unnamed6</plasmid>
    </source>
</reference>
<dbReference type="AlphaFoldDB" id="A0A4Y5SQR8"/>
<evidence type="ECO:0000313" key="3">
    <source>
        <dbReference type="Proteomes" id="UP000296374"/>
    </source>
</evidence>
<geneLocation type="plasmid" evidence="2 3">
    <name>unnamed6</name>
</geneLocation>
<proteinExistence type="predicted"/>
<dbReference type="Gene3D" id="1.10.4080.10">
    <property type="entry name" value="ADP-ribosylation/Crystallin J1"/>
    <property type="match status" value="1"/>
</dbReference>
<keyword evidence="2" id="KW-0614">Plasmid</keyword>